<reference evidence="1 2" key="1">
    <citation type="submission" date="2018-09" db="EMBL/GenBank/DDBJ databases">
        <title>Acidovorax cavernicola nov. sp. isolated from Gruta de las Maravillas (Aracena, Spain).</title>
        <authorList>
            <person name="Jurado V."/>
            <person name="Gutierrez-Patricio S."/>
            <person name="Gonzalez-Pimentel J.L."/>
            <person name="Miller A.Z."/>
            <person name="Laiz L."/>
            <person name="Saiz-Jimenez C."/>
        </authorList>
    </citation>
    <scope>NUCLEOTIDE SEQUENCE [LARGE SCALE GENOMIC DNA]</scope>
    <source>
        <strain evidence="1 2">1011MAR4D40.2</strain>
    </source>
</reference>
<proteinExistence type="predicted"/>
<accession>A0A9X8D404</accession>
<gene>
    <name evidence="1" type="ORF">D3H34_15515</name>
</gene>
<dbReference type="OrthoDB" id="8854853at2"/>
<name>A0A9X8D404_9BURK</name>
<dbReference type="EMBL" id="QXMN01000018">
    <property type="protein sequence ID" value="RIX78815.1"/>
    <property type="molecule type" value="Genomic_DNA"/>
</dbReference>
<sequence>MEIPLLLSLAVVLVLFYWVWIASPRSIQTGREQLLRVQSQASGATFFPVDPRRMLGDWDETCILFDPDARKACIVSCGKKARTVDFEYFNTWQLKWTEYPGNPVLRFQRVHFLFETSDFDRPTIRVAVLSRSDGEAWNAKLSILMP</sequence>
<evidence type="ECO:0000313" key="2">
    <source>
        <dbReference type="Proteomes" id="UP000265619"/>
    </source>
</evidence>
<dbReference type="RefSeq" id="WP_119554459.1">
    <property type="nucleotide sequence ID" value="NZ_QXMN01000018.1"/>
</dbReference>
<comment type="caution">
    <text evidence="1">The sequence shown here is derived from an EMBL/GenBank/DDBJ whole genome shotgun (WGS) entry which is preliminary data.</text>
</comment>
<dbReference type="Proteomes" id="UP000265619">
    <property type="component" value="Unassembled WGS sequence"/>
</dbReference>
<dbReference type="AlphaFoldDB" id="A0A9X8D404"/>
<protein>
    <submittedName>
        <fullName evidence="1">Uncharacterized protein</fullName>
    </submittedName>
</protein>
<evidence type="ECO:0000313" key="1">
    <source>
        <dbReference type="EMBL" id="RIX78815.1"/>
    </source>
</evidence>
<organism evidence="1 2">
    <name type="scientific">Acidovorax cavernicola</name>
    <dbReference type="NCBI Taxonomy" id="1675792"/>
    <lineage>
        <taxon>Bacteria</taxon>
        <taxon>Pseudomonadati</taxon>
        <taxon>Pseudomonadota</taxon>
        <taxon>Betaproteobacteria</taxon>
        <taxon>Burkholderiales</taxon>
        <taxon>Comamonadaceae</taxon>
        <taxon>Acidovorax</taxon>
    </lineage>
</organism>
<keyword evidence="2" id="KW-1185">Reference proteome</keyword>